<keyword evidence="3" id="KW-0378">Hydrolase</keyword>
<evidence type="ECO:0000256" key="3">
    <source>
        <dbReference type="ARBA" id="ARBA00022801"/>
    </source>
</evidence>
<dbReference type="GO" id="GO:0052689">
    <property type="term" value="F:carboxylic ester hydrolase activity"/>
    <property type="evidence" value="ECO:0007669"/>
    <property type="project" value="UniProtKB-KW"/>
</dbReference>
<protein>
    <recommendedName>
        <fullName evidence="6">Carboxylesterase type B domain-containing protein</fullName>
    </recommendedName>
</protein>
<keyword evidence="5" id="KW-0732">Signal</keyword>
<comment type="similarity">
    <text evidence="1">Belongs to the type-B carboxylesterase/lipase family.</text>
</comment>
<dbReference type="Pfam" id="PF00135">
    <property type="entry name" value="COesterase"/>
    <property type="match status" value="2"/>
</dbReference>
<keyword evidence="2" id="KW-0719">Serine esterase</keyword>
<accession>A0A8J2LGA8</accession>
<dbReference type="AlphaFoldDB" id="A0A8J2LGA8"/>
<dbReference type="PANTHER" id="PTHR43142">
    <property type="entry name" value="CARBOXYLIC ESTER HYDROLASE"/>
    <property type="match status" value="1"/>
</dbReference>
<name>A0A8J2LGA8_9HEXA</name>
<dbReference type="InterPro" id="IPR002018">
    <property type="entry name" value="CarbesteraseB"/>
</dbReference>
<dbReference type="PANTHER" id="PTHR43142:SF1">
    <property type="entry name" value="CARBOXYLIC ESTER HYDROLASE"/>
    <property type="match status" value="1"/>
</dbReference>
<keyword evidence="8" id="KW-1185">Reference proteome</keyword>
<evidence type="ECO:0000256" key="4">
    <source>
        <dbReference type="ARBA" id="ARBA00023180"/>
    </source>
</evidence>
<evidence type="ECO:0000256" key="2">
    <source>
        <dbReference type="ARBA" id="ARBA00022487"/>
    </source>
</evidence>
<proteinExistence type="inferred from homology"/>
<evidence type="ECO:0000256" key="5">
    <source>
        <dbReference type="SAM" id="SignalP"/>
    </source>
</evidence>
<feature type="domain" description="Carboxylesterase type B" evidence="6">
    <location>
        <begin position="23"/>
        <end position="158"/>
    </location>
</feature>
<dbReference type="Proteomes" id="UP000708208">
    <property type="component" value="Unassembled WGS sequence"/>
</dbReference>
<keyword evidence="4" id="KW-0325">Glycoprotein</keyword>
<dbReference type="EMBL" id="CAJVCH010525481">
    <property type="protein sequence ID" value="CAG7822154.1"/>
    <property type="molecule type" value="Genomic_DNA"/>
</dbReference>
<organism evidence="7 8">
    <name type="scientific">Allacma fusca</name>
    <dbReference type="NCBI Taxonomy" id="39272"/>
    <lineage>
        <taxon>Eukaryota</taxon>
        <taxon>Metazoa</taxon>
        <taxon>Ecdysozoa</taxon>
        <taxon>Arthropoda</taxon>
        <taxon>Hexapoda</taxon>
        <taxon>Collembola</taxon>
        <taxon>Symphypleona</taxon>
        <taxon>Sminthuridae</taxon>
        <taxon>Allacma</taxon>
    </lineage>
</organism>
<feature type="domain" description="Carboxylesterase type B" evidence="6">
    <location>
        <begin position="159"/>
        <end position="461"/>
    </location>
</feature>
<feature type="chain" id="PRO_5035301285" description="Carboxylesterase type B domain-containing protein" evidence="5">
    <location>
        <begin position="21"/>
        <end position="501"/>
    </location>
</feature>
<comment type="caution">
    <text evidence="7">The sequence shown here is derived from an EMBL/GenBank/DDBJ whole genome shotgun (WGS) entry which is preliminary data.</text>
</comment>
<reference evidence="7" key="1">
    <citation type="submission" date="2021-06" db="EMBL/GenBank/DDBJ databases">
        <authorList>
            <person name="Hodson N. C."/>
            <person name="Mongue J. A."/>
            <person name="Jaron S. K."/>
        </authorList>
    </citation>
    <scope>NUCLEOTIDE SEQUENCE</scope>
</reference>
<dbReference type="OrthoDB" id="19653at2759"/>
<gene>
    <name evidence="7" type="ORF">AFUS01_LOCUS32441</name>
</gene>
<feature type="signal peptide" evidence="5">
    <location>
        <begin position="1"/>
        <end position="20"/>
    </location>
</feature>
<evidence type="ECO:0000259" key="6">
    <source>
        <dbReference type="Pfam" id="PF00135"/>
    </source>
</evidence>
<evidence type="ECO:0000313" key="7">
    <source>
        <dbReference type="EMBL" id="CAG7822154.1"/>
    </source>
</evidence>
<sequence>MSRMKLLLVFTGFCLTVSKGADPPRVTTQQGIVEGEVLLSRNGREYYSFLQLPYGKANRFQAPTNPDKHNGVLKANDTGSECAQNFWFSNEHLGIEECLNLHVHSPKLNGSLPVMVYFHGGGFTVSSANEYHEKYFMDEDVVLVLVNYRLGVFGFLSTAVSQSGSALNPWALSPFPAKMASKFGKAVNCTTKSSRGLLNCLLGKSTEELLTGMKFLVEWGYDPFTPFGPVLEAKIPGSFLIDHPAELLKTGKFNRVPWMGGLNEDEGHMMHSAFILANPELSADLKKNWHRIFPITLQFNEVYYNFTPVAQAIMADKIHKFYFGNKPIDTSSRKELTDLFSDRFFNHGIKQALLLASNFTKVFPYIFTHNRGDYTLLKVLGIDGNYGVSHADELTFLFSNFHGEAPEFKKGSASEQVSKNLVKLWVSFARDKKPTALWGSQKIWNPISNGGSSGQEQVLRLYKLDTDTALVPEHFTRRAAFWDQILADAVKQSRKGSQPRG</sequence>
<evidence type="ECO:0000313" key="8">
    <source>
        <dbReference type="Proteomes" id="UP000708208"/>
    </source>
</evidence>
<evidence type="ECO:0000256" key="1">
    <source>
        <dbReference type="ARBA" id="ARBA00005964"/>
    </source>
</evidence>